<keyword evidence="2" id="KW-1185">Reference proteome</keyword>
<dbReference type="EMBL" id="CP143806">
    <property type="protein sequence ID" value="WVO19145.1"/>
    <property type="molecule type" value="Genomic_DNA"/>
</dbReference>
<reference evidence="1 2" key="1">
    <citation type="submission" date="2024-01" db="EMBL/GenBank/DDBJ databases">
        <title>Comparative genomics of Cryptococcus and Kwoniella reveals pathogenesis evolution and contrasting modes of karyotype evolution via chromosome fusion or intercentromeric recombination.</title>
        <authorList>
            <person name="Coelho M.A."/>
            <person name="David-Palma M."/>
            <person name="Shea T."/>
            <person name="Bowers K."/>
            <person name="McGinley-Smith S."/>
            <person name="Mohammad A.W."/>
            <person name="Gnirke A."/>
            <person name="Yurkov A.M."/>
            <person name="Nowrousian M."/>
            <person name="Sun S."/>
            <person name="Cuomo C.A."/>
            <person name="Heitman J."/>
        </authorList>
    </citation>
    <scope>NUCLEOTIDE SEQUENCE [LARGE SCALE GENOMIC DNA]</scope>
    <source>
        <strain evidence="1 2">7685027</strain>
    </source>
</reference>
<accession>A0ABZ2AKS7</accession>
<name>A0ABZ2AKS7_9TREE</name>
<evidence type="ECO:0000313" key="1">
    <source>
        <dbReference type="EMBL" id="WVO19145.1"/>
    </source>
</evidence>
<proteinExistence type="predicted"/>
<sequence length="72" mass="8094">MRILSLQQDSTVKAQSMRPPGISKYSDLLSAIHRTVNLIIASGTWMGEYVIQWCWTLASSIELEKSAVRIIT</sequence>
<protein>
    <submittedName>
        <fullName evidence="1">Uncharacterized protein</fullName>
    </submittedName>
</protein>
<dbReference type="GeneID" id="89987199"/>
<dbReference type="RefSeq" id="XP_064718385.1">
    <property type="nucleotide sequence ID" value="XM_064862313.1"/>
</dbReference>
<gene>
    <name evidence="1" type="ORF">IAS62_000423</name>
</gene>
<dbReference type="Proteomes" id="UP001432216">
    <property type="component" value="Chromosome 1"/>
</dbReference>
<evidence type="ECO:0000313" key="2">
    <source>
        <dbReference type="Proteomes" id="UP001432216"/>
    </source>
</evidence>
<organism evidence="1 2">
    <name type="scientific">Cryptococcus decagattii</name>
    <dbReference type="NCBI Taxonomy" id="1859122"/>
    <lineage>
        <taxon>Eukaryota</taxon>
        <taxon>Fungi</taxon>
        <taxon>Dikarya</taxon>
        <taxon>Basidiomycota</taxon>
        <taxon>Agaricomycotina</taxon>
        <taxon>Tremellomycetes</taxon>
        <taxon>Tremellales</taxon>
        <taxon>Cryptococcaceae</taxon>
        <taxon>Cryptococcus</taxon>
        <taxon>Cryptococcus gattii species complex</taxon>
    </lineage>
</organism>